<gene>
    <name evidence="1" type="ORF">KSP39_PZI007337</name>
</gene>
<sequence length="281" mass="30657">MEDHEVSIDLNENSYWQVPQAELNIAWNFSDGIVLHEEVIKTVAKESNDHLLAKKEGMPETNLFFSDGADDQSKFYPTHDKDGVFPLVARSFGQDSSSKAPVLLVSYTSQIFESGQKAHLMAEPYEYGAAIDKSDSEPAGLNSINSTFRMSEISVIVNNGVTPFIPFDIEYIGSDAQHGDIVSFSENNVDVAECRSVDNLDLQAISPCASGPAENDAHIVNKFSSFADDIIRSEGVSGKFLKPIIQAADHTKIKVEKLSDAASAVNDGGFIRICVLSSNLF</sequence>
<evidence type="ECO:0000313" key="2">
    <source>
        <dbReference type="Proteomes" id="UP001418222"/>
    </source>
</evidence>
<dbReference type="Proteomes" id="UP001418222">
    <property type="component" value="Unassembled WGS sequence"/>
</dbReference>
<dbReference type="EMBL" id="JBBWWQ010000005">
    <property type="protein sequence ID" value="KAK8946567.1"/>
    <property type="molecule type" value="Genomic_DNA"/>
</dbReference>
<evidence type="ECO:0000313" key="1">
    <source>
        <dbReference type="EMBL" id="KAK8946567.1"/>
    </source>
</evidence>
<organism evidence="1 2">
    <name type="scientific">Platanthera zijinensis</name>
    <dbReference type="NCBI Taxonomy" id="2320716"/>
    <lineage>
        <taxon>Eukaryota</taxon>
        <taxon>Viridiplantae</taxon>
        <taxon>Streptophyta</taxon>
        <taxon>Embryophyta</taxon>
        <taxon>Tracheophyta</taxon>
        <taxon>Spermatophyta</taxon>
        <taxon>Magnoliopsida</taxon>
        <taxon>Liliopsida</taxon>
        <taxon>Asparagales</taxon>
        <taxon>Orchidaceae</taxon>
        <taxon>Orchidoideae</taxon>
        <taxon>Orchideae</taxon>
        <taxon>Orchidinae</taxon>
        <taxon>Platanthera</taxon>
    </lineage>
</organism>
<name>A0AAP0BP36_9ASPA</name>
<comment type="caution">
    <text evidence="1">The sequence shown here is derived from an EMBL/GenBank/DDBJ whole genome shotgun (WGS) entry which is preliminary data.</text>
</comment>
<protein>
    <submittedName>
        <fullName evidence="1">Uncharacterized protein</fullName>
    </submittedName>
</protein>
<accession>A0AAP0BP36</accession>
<proteinExistence type="predicted"/>
<reference evidence="1 2" key="1">
    <citation type="journal article" date="2022" name="Nat. Plants">
        <title>Genomes of leafy and leafless Platanthera orchids illuminate the evolution of mycoheterotrophy.</title>
        <authorList>
            <person name="Li M.H."/>
            <person name="Liu K.W."/>
            <person name="Li Z."/>
            <person name="Lu H.C."/>
            <person name="Ye Q.L."/>
            <person name="Zhang D."/>
            <person name="Wang J.Y."/>
            <person name="Li Y.F."/>
            <person name="Zhong Z.M."/>
            <person name="Liu X."/>
            <person name="Yu X."/>
            <person name="Liu D.K."/>
            <person name="Tu X.D."/>
            <person name="Liu B."/>
            <person name="Hao Y."/>
            <person name="Liao X.Y."/>
            <person name="Jiang Y.T."/>
            <person name="Sun W.H."/>
            <person name="Chen J."/>
            <person name="Chen Y.Q."/>
            <person name="Ai Y."/>
            <person name="Zhai J.W."/>
            <person name="Wu S.S."/>
            <person name="Zhou Z."/>
            <person name="Hsiao Y.Y."/>
            <person name="Wu W.L."/>
            <person name="Chen Y.Y."/>
            <person name="Lin Y.F."/>
            <person name="Hsu J.L."/>
            <person name="Li C.Y."/>
            <person name="Wang Z.W."/>
            <person name="Zhao X."/>
            <person name="Zhong W.Y."/>
            <person name="Ma X.K."/>
            <person name="Ma L."/>
            <person name="Huang J."/>
            <person name="Chen G.Z."/>
            <person name="Huang M.Z."/>
            <person name="Huang L."/>
            <person name="Peng D.H."/>
            <person name="Luo Y.B."/>
            <person name="Zou S.Q."/>
            <person name="Chen S.P."/>
            <person name="Lan S."/>
            <person name="Tsai W.C."/>
            <person name="Van de Peer Y."/>
            <person name="Liu Z.J."/>
        </authorList>
    </citation>
    <scope>NUCLEOTIDE SEQUENCE [LARGE SCALE GENOMIC DNA]</scope>
    <source>
        <strain evidence="1">Lor287</strain>
    </source>
</reference>
<keyword evidence="2" id="KW-1185">Reference proteome</keyword>
<dbReference type="AlphaFoldDB" id="A0AAP0BP36"/>